<organism evidence="2 3">
    <name type="scientific">Methylocystis heyeri</name>
    <dbReference type="NCBI Taxonomy" id="391905"/>
    <lineage>
        <taxon>Bacteria</taxon>
        <taxon>Pseudomonadati</taxon>
        <taxon>Pseudomonadota</taxon>
        <taxon>Alphaproteobacteria</taxon>
        <taxon>Hyphomicrobiales</taxon>
        <taxon>Methylocystaceae</taxon>
        <taxon>Methylocystis</taxon>
    </lineage>
</organism>
<keyword evidence="1" id="KW-0732">Signal</keyword>
<feature type="chain" id="PRO_5025401510" description="DUF2147 domain-containing protein" evidence="1">
    <location>
        <begin position="22"/>
        <end position="124"/>
    </location>
</feature>
<dbReference type="KEGG" id="mhey:H2LOC_009140"/>
<feature type="signal peptide" evidence="1">
    <location>
        <begin position="1"/>
        <end position="21"/>
    </location>
</feature>
<gene>
    <name evidence="2" type="ORF">H2LOC_009140</name>
</gene>
<name>A0A6B8KH90_9HYPH</name>
<dbReference type="RefSeq" id="WP_136496123.1">
    <property type="nucleotide sequence ID" value="NZ_CP046052.1"/>
</dbReference>
<evidence type="ECO:0008006" key="4">
    <source>
        <dbReference type="Google" id="ProtNLM"/>
    </source>
</evidence>
<protein>
    <recommendedName>
        <fullName evidence="4">DUF2147 domain-containing protein</fullName>
    </recommendedName>
</protein>
<reference evidence="2 3" key="1">
    <citation type="submission" date="2019-11" db="EMBL/GenBank/DDBJ databases">
        <title>The genome sequence of Methylocystis heyeri.</title>
        <authorList>
            <person name="Oshkin I.Y."/>
            <person name="Miroshnikov K."/>
            <person name="Dedysh S.N."/>
        </authorList>
    </citation>
    <scope>NUCLEOTIDE SEQUENCE [LARGE SCALE GENOMIC DNA]</scope>
    <source>
        <strain evidence="2 3">H2</strain>
    </source>
</reference>
<proteinExistence type="predicted"/>
<dbReference type="OrthoDB" id="8448872at2"/>
<sequence>MKRNAAAALSAFLLCAGPAHADVQMWNVTEVGPDGAQGQWMVTVDASANITARTNMQFDTGAPLSYTVEGSVKDDAFHATFNDRSDGKKNCVATGKVYLNDNKSHKVIGEVQCADEKFFFRAGY</sequence>
<evidence type="ECO:0000313" key="3">
    <source>
        <dbReference type="Proteomes" id="UP000309061"/>
    </source>
</evidence>
<evidence type="ECO:0000256" key="1">
    <source>
        <dbReference type="SAM" id="SignalP"/>
    </source>
</evidence>
<dbReference type="EMBL" id="CP046052">
    <property type="protein sequence ID" value="QGM45853.1"/>
    <property type="molecule type" value="Genomic_DNA"/>
</dbReference>
<keyword evidence="3" id="KW-1185">Reference proteome</keyword>
<dbReference type="AlphaFoldDB" id="A0A6B8KH90"/>
<dbReference type="Proteomes" id="UP000309061">
    <property type="component" value="Chromosome"/>
</dbReference>
<accession>A0A6B8KH90</accession>
<evidence type="ECO:0000313" key="2">
    <source>
        <dbReference type="EMBL" id="QGM45853.1"/>
    </source>
</evidence>